<evidence type="ECO:0000259" key="1">
    <source>
        <dbReference type="Pfam" id="PF08522"/>
    </source>
</evidence>
<reference evidence="3" key="1">
    <citation type="journal article" date="2019" name="Int. J. Syst. Evol. Microbiol.">
        <title>The Global Catalogue of Microorganisms (GCM) 10K type strain sequencing project: providing services to taxonomists for standard genome sequencing and annotation.</title>
        <authorList>
            <consortium name="The Broad Institute Genomics Platform"/>
            <consortium name="The Broad Institute Genome Sequencing Center for Infectious Disease"/>
            <person name="Wu L."/>
            <person name="Ma J."/>
        </authorList>
    </citation>
    <scope>NUCLEOTIDE SEQUENCE [LARGE SCALE GENOMIC DNA]</scope>
    <source>
        <strain evidence="3">CCM 8939</strain>
    </source>
</reference>
<name>A0ABQ2BLS2_9SPHI</name>
<dbReference type="InterPro" id="IPR013728">
    <property type="entry name" value="BT_3987-like_N"/>
</dbReference>
<sequence>MKQNFLKYFSLGMVLTSVFVSSCRKDDFVDGDAQKTQTTGKTIIKIIDGPEKSLFLDAATGIGSVNVFNVRRDAVSADALSISSSVTLTAAPDLITAYNAAHPISAGVPNTYETLPESLYTSGAGLTKTSTGYTMALNAGDFAKDFAINLNFGLFDFSKKYALAYKITNSGNGTTSATQGQIFVLISVKNAYDGVYSQSGGFIQRYTAPGVKEVGTLSGTLAGNPDLTLTTINATTVEIGNLTWFGGTGGVGGIANLRATIDPATNLVTMSCLGAPTLKNTAGTVNKYDPATKTFTLNFDWNPVTTPRVVSDLVIKYKGTR</sequence>
<feature type="domain" description="BT-3987-like N-terminal" evidence="1">
    <location>
        <begin position="83"/>
        <end position="172"/>
    </location>
</feature>
<dbReference type="EMBL" id="BMDJ01000013">
    <property type="protein sequence ID" value="GGI28944.1"/>
    <property type="molecule type" value="Genomic_DNA"/>
</dbReference>
<accession>A0ABQ2BLS2</accession>
<protein>
    <recommendedName>
        <fullName evidence="1">BT-3987-like N-terminal domain-containing protein</fullName>
    </recommendedName>
</protein>
<dbReference type="Gene3D" id="2.60.40.1740">
    <property type="entry name" value="hypothetical protein (bacova_03559)"/>
    <property type="match status" value="1"/>
</dbReference>
<dbReference type="PROSITE" id="PS51257">
    <property type="entry name" value="PROKAR_LIPOPROTEIN"/>
    <property type="match status" value="1"/>
</dbReference>
<dbReference type="RefSeq" id="WP_188416983.1">
    <property type="nucleotide sequence ID" value="NZ_BMDJ01000013.1"/>
</dbReference>
<gene>
    <name evidence="2" type="ORF">GCM10008119_35170</name>
</gene>
<dbReference type="Proteomes" id="UP000645390">
    <property type="component" value="Unassembled WGS sequence"/>
</dbReference>
<comment type="caution">
    <text evidence="2">The sequence shown here is derived from an EMBL/GenBank/DDBJ whole genome shotgun (WGS) entry which is preliminary data.</text>
</comment>
<keyword evidence="3" id="KW-1185">Reference proteome</keyword>
<dbReference type="Pfam" id="PF08522">
    <property type="entry name" value="BT_3987-like_N"/>
    <property type="match status" value="1"/>
</dbReference>
<organism evidence="2 3">
    <name type="scientific">Pedobacter mendelii</name>
    <dbReference type="NCBI Taxonomy" id="1908240"/>
    <lineage>
        <taxon>Bacteria</taxon>
        <taxon>Pseudomonadati</taxon>
        <taxon>Bacteroidota</taxon>
        <taxon>Sphingobacteriia</taxon>
        <taxon>Sphingobacteriales</taxon>
        <taxon>Sphingobacteriaceae</taxon>
        <taxon>Pedobacter</taxon>
    </lineage>
</organism>
<evidence type="ECO:0000313" key="2">
    <source>
        <dbReference type="EMBL" id="GGI28944.1"/>
    </source>
</evidence>
<evidence type="ECO:0000313" key="3">
    <source>
        <dbReference type="Proteomes" id="UP000645390"/>
    </source>
</evidence>
<proteinExistence type="predicted"/>